<keyword evidence="3" id="KW-1185">Reference proteome</keyword>
<dbReference type="PROSITE" id="PS51257">
    <property type="entry name" value="PROKAR_LIPOPROTEIN"/>
    <property type="match status" value="1"/>
</dbReference>
<accession>A0AAP0IC57</accession>
<reference evidence="2 3" key="1">
    <citation type="submission" date="2024-01" db="EMBL/GenBank/DDBJ databases">
        <title>Genome assemblies of Stephania.</title>
        <authorList>
            <person name="Yang L."/>
        </authorList>
    </citation>
    <scope>NUCLEOTIDE SEQUENCE [LARGE SCALE GENOMIC DNA]</scope>
    <source>
        <strain evidence="2">JXDWG</strain>
        <tissue evidence="2">Leaf</tissue>
    </source>
</reference>
<protein>
    <submittedName>
        <fullName evidence="2">Uncharacterized protein</fullName>
    </submittedName>
</protein>
<organism evidence="2 3">
    <name type="scientific">Stephania cephalantha</name>
    <dbReference type="NCBI Taxonomy" id="152367"/>
    <lineage>
        <taxon>Eukaryota</taxon>
        <taxon>Viridiplantae</taxon>
        <taxon>Streptophyta</taxon>
        <taxon>Embryophyta</taxon>
        <taxon>Tracheophyta</taxon>
        <taxon>Spermatophyta</taxon>
        <taxon>Magnoliopsida</taxon>
        <taxon>Ranunculales</taxon>
        <taxon>Menispermaceae</taxon>
        <taxon>Menispermoideae</taxon>
        <taxon>Cissampelideae</taxon>
        <taxon>Stephania</taxon>
    </lineage>
</organism>
<gene>
    <name evidence="2" type="ORF">Scep_020168</name>
</gene>
<comment type="caution">
    <text evidence="2">The sequence shown here is derived from an EMBL/GenBank/DDBJ whole genome shotgun (WGS) entry which is preliminary data.</text>
</comment>
<dbReference type="EMBL" id="JBBNAG010000008">
    <property type="protein sequence ID" value="KAK9112649.1"/>
    <property type="molecule type" value="Genomic_DNA"/>
</dbReference>
<dbReference type="Proteomes" id="UP001419268">
    <property type="component" value="Unassembled WGS sequence"/>
</dbReference>
<dbReference type="AlphaFoldDB" id="A0AAP0IC57"/>
<evidence type="ECO:0000313" key="3">
    <source>
        <dbReference type="Proteomes" id="UP001419268"/>
    </source>
</evidence>
<evidence type="ECO:0000256" key="1">
    <source>
        <dbReference type="SAM" id="MobiDB-lite"/>
    </source>
</evidence>
<feature type="compositionally biased region" description="Basic and acidic residues" evidence="1">
    <location>
        <begin position="101"/>
        <end position="110"/>
    </location>
</feature>
<evidence type="ECO:0000313" key="2">
    <source>
        <dbReference type="EMBL" id="KAK9112649.1"/>
    </source>
</evidence>
<name>A0AAP0IC57_9MAGN</name>
<proteinExistence type="predicted"/>
<feature type="region of interest" description="Disordered" evidence="1">
    <location>
        <begin position="55"/>
        <end position="110"/>
    </location>
</feature>
<feature type="compositionally biased region" description="Basic and acidic residues" evidence="1">
    <location>
        <begin position="66"/>
        <end position="82"/>
    </location>
</feature>
<sequence length="159" mass="17918">MCRGSSQDFKDSIVAEHPVATVAPFGIFSGCGSSVPTVLNGLASLRFHPRALQRRLKRKRGGGSQRRREPQGAGVCEKERRNCRGGTLTRHHRGREEEDDRPSAEIEQRETREGKIRSLVFFFSSVMHFDSLLGYDQFGKTMKIDEIDESDEYGKLKCG</sequence>